<proteinExistence type="predicted"/>
<organism evidence="1 2">
    <name type="scientific">Lactuca sativa</name>
    <name type="common">Garden lettuce</name>
    <dbReference type="NCBI Taxonomy" id="4236"/>
    <lineage>
        <taxon>Eukaryota</taxon>
        <taxon>Viridiplantae</taxon>
        <taxon>Streptophyta</taxon>
        <taxon>Embryophyta</taxon>
        <taxon>Tracheophyta</taxon>
        <taxon>Spermatophyta</taxon>
        <taxon>Magnoliopsida</taxon>
        <taxon>eudicotyledons</taxon>
        <taxon>Gunneridae</taxon>
        <taxon>Pentapetalae</taxon>
        <taxon>asterids</taxon>
        <taxon>campanulids</taxon>
        <taxon>Asterales</taxon>
        <taxon>Asteraceae</taxon>
        <taxon>Cichorioideae</taxon>
        <taxon>Cichorieae</taxon>
        <taxon>Lactucinae</taxon>
        <taxon>Lactuca</taxon>
    </lineage>
</organism>
<evidence type="ECO:0000313" key="1">
    <source>
        <dbReference type="EMBL" id="KAJ0223789.1"/>
    </source>
</evidence>
<sequence length="287" mass="33035">MEENIKKQQAELELKRKEAELLEKKKSMFHVWTIDSLQRCAIDELSILWLESIMSFGLDNSKDAQFDMPITRKAFIFHCFNSTAVIPSPDPKVDRDLLEFYLEFPQPQYLTWSSKKITTIKVMKPYSAGKFINVKFRVTRGTEGSVYHFTLADLPNLNPHDWILLINILLSTPQEYQPIIDHVKRMLVCYIHEVAKMDKEIATAIHKRTTIKIMGRAGNVNTIIKGKIESTYHTVLFHRGEGQTCLFALVDKHLFSTTCLEHILEIIQRGRLLGLLDCVMGSVLSPV</sequence>
<accession>A0A9R1XW22</accession>
<protein>
    <submittedName>
        <fullName evidence="1">Uncharacterized protein</fullName>
    </submittedName>
</protein>
<dbReference type="AlphaFoldDB" id="A0A9R1XW22"/>
<dbReference type="Proteomes" id="UP000235145">
    <property type="component" value="Unassembled WGS sequence"/>
</dbReference>
<name>A0A9R1XW22_LACSA</name>
<keyword evidence="2" id="KW-1185">Reference proteome</keyword>
<gene>
    <name evidence="1" type="ORF">LSAT_V11C200051810</name>
</gene>
<reference evidence="1 2" key="1">
    <citation type="journal article" date="2017" name="Nat. Commun.">
        <title>Genome assembly with in vitro proximity ligation data and whole-genome triplication in lettuce.</title>
        <authorList>
            <person name="Reyes-Chin-Wo S."/>
            <person name="Wang Z."/>
            <person name="Yang X."/>
            <person name="Kozik A."/>
            <person name="Arikit S."/>
            <person name="Song C."/>
            <person name="Xia L."/>
            <person name="Froenicke L."/>
            <person name="Lavelle D.O."/>
            <person name="Truco M.J."/>
            <person name="Xia R."/>
            <person name="Zhu S."/>
            <person name="Xu C."/>
            <person name="Xu H."/>
            <person name="Xu X."/>
            <person name="Cox K."/>
            <person name="Korf I."/>
            <person name="Meyers B.C."/>
            <person name="Michelmore R.W."/>
        </authorList>
    </citation>
    <scope>NUCLEOTIDE SEQUENCE [LARGE SCALE GENOMIC DNA]</scope>
    <source>
        <strain evidence="2">cv. Salinas</strain>
        <tissue evidence="1">Seedlings</tissue>
    </source>
</reference>
<comment type="caution">
    <text evidence="1">The sequence shown here is derived from an EMBL/GenBank/DDBJ whole genome shotgun (WGS) entry which is preliminary data.</text>
</comment>
<dbReference type="EMBL" id="NBSK02000002">
    <property type="protein sequence ID" value="KAJ0223789.1"/>
    <property type="molecule type" value="Genomic_DNA"/>
</dbReference>
<evidence type="ECO:0000313" key="2">
    <source>
        <dbReference type="Proteomes" id="UP000235145"/>
    </source>
</evidence>